<protein>
    <submittedName>
        <fullName evidence="3">NAD-dependent epimerase/dehydratase family protein</fullName>
    </submittedName>
</protein>
<evidence type="ECO:0000259" key="2">
    <source>
        <dbReference type="Pfam" id="PF01370"/>
    </source>
</evidence>
<dbReference type="InterPro" id="IPR036291">
    <property type="entry name" value="NAD(P)-bd_dom_sf"/>
</dbReference>
<evidence type="ECO:0000256" key="1">
    <source>
        <dbReference type="ARBA" id="ARBA00007637"/>
    </source>
</evidence>
<dbReference type="EMBL" id="JAIQUM010000003">
    <property type="protein sequence ID" value="MBZ5749081.1"/>
    <property type="molecule type" value="Genomic_DNA"/>
</dbReference>
<organism evidence="3 4">
    <name type="scientific">Metabacillus rhizolycopersici</name>
    <dbReference type="NCBI Taxonomy" id="2875709"/>
    <lineage>
        <taxon>Bacteria</taxon>
        <taxon>Bacillati</taxon>
        <taxon>Bacillota</taxon>
        <taxon>Bacilli</taxon>
        <taxon>Bacillales</taxon>
        <taxon>Bacillaceae</taxon>
        <taxon>Metabacillus</taxon>
    </lineage>
</organism>
<dbReference type="Proteomes" id="UP001165287">
    <property type="component" value="Unassembled WGS sequence"/>
</dbReference>
<name>A0ABS7ULP6_9BACI</name>
<dbReference type="Pfam" id="PF01370">
    <property type="entry name" value="Epimerase"/>
    <property type="match status" value="1"/>
</dbReference>
<gene>
    <name evidence="3" type="ORF">K9V48_02220</name>
</gene>
<dbReference type="SUPFAM" id="SSF51735">
    <property type="entry name" value="NAD(P)-binding Rossmann-fold domains"/>
    <property type="match status" value="1"/>
</dbReference>
<proteinExistence type="inferred from homology"/>
<evidence type="ECO:0000313" key="3">
    <source>
        <dbReference type="EMBL" id="MBZ5749081.1"/>
    </source>
</evidence>
<dbReference type="Gene3D" id="3.40.50.720">
    <property type="entry name" value="NAD(P)-binding Rossmann-like Domain"/>
    <property type="match status" value="1"/>
</dbReference>
<reference evidence="3" key="1">
    <citation type="submission" date="2024-05" db="EMBL/GenBank/DDBJ databases">
        <title>Metabacillus sp. nov., isolated from the rhizosphere soil of tomato plants.</title>
        <authorList>
            <person name="Ma R."/>
        </authorList>
    </citation>
    <scope>NUCLEOTIDE SEQUENCE</scope>
    <source>
        <strain evidence="3">DBTR6</strain>
    </source>
</reference>
<feature type="domain" description="NAD-dependent epimerase/dehydratase" evidence="2">
    <location>
        <begin position="4"/>
        <end position="247"/>
    </location>
</feature>
<dbReference type="PANTHER" id="PTHR43000">
    <property type="entry name" value="DTDP-D-GLUCOSE 4,6-DEHYDRATASE-RELATED"/>
    <property type="match status" value="1"/>
</dbReference>
<evidence type="ECO:0000313" key="4">
    <source>
        <dbReference type="Proteomes" id="UP001165287"/>
    </source>
</evidence>
<sequence length="315" mass="35150">MQTVLITGGAGFVGSHIARELIKRYEKIVVLDNLSTGLRSNIPTNEKIIFVEGDFSDRNTVEQLFSIYRFNYIYHLGAIASVAASIDNPLFTQQTNFQGTLNLLEAARKQGIVNRFIFASSAAIYGNEGTLPKKENTMIQPQTPYAIDKFSSEQYVLAYHHLYGLPTTALRFFNIYGINQNPHSPYSGVISIMTKHFELKSKGENPAFTLFGSGQQTRDFVYVKDVVDASLLVATNAAAVGKVFNVGTGKAVSILDIIKIYEQISGYSLDLTYQQKRNGDIDHSYSDISLLSSLGYKPRYSIEEGLKEYWEEVSN</sequence>
<comment type="similarity">
    <text evidence="1">Belongs to the NAD(P)-dependent epimerase/dehydratase family.</text>
</comment>
<dbReference type="RefSeq" id="WP_224136522.1">
    <property type="nucleotide sequence ID" value="NZ_JAIQUM010000003.1"/>
</dbReference>
<comment type="caution">
    <text evidence="3">The sequence shown here is derived from an EMBL/GenBank/DDBJ whole genome shotgun (WGS) entry which is preliminary data.</text>
</comment>
<keyword evidence="4" id="KW-1185">Reference proteome</keyword>
<dbReference type="InterPro" id="IPR001509">
    <property type="entry name" value="Epimerase_deHydtase"/>
</dbReference>
<accession>A0ABS7ULP6</accession>